<gene>
    <name evidence="1" type="ORF">S01H1_73248</name>
</gene>
<accession>X0WZM5</accession>
<protein>
    <submittedName>
        <fullName evidence="1">Uncharacterized protein</fullName>
    </submittedName>
</protein>
<proteinExistence type="predicted"/>
<dbReference type="AlphaFoldDB" id="X0WZM5"/>
<comment type="caution">
    <text evidence="1">The sequence shown here is derived from an EMBL/GenBank/DDBJ whole genome shotgun (WGS) entry which is preliminary data.</text>
</comment>
<evidence type="ECO:0000313" key="1">
    <source>
        <dbReference type="EMBL" id="GAG28647.1"/>
    </source>
</evidence>
<sequence length="88" mass="10309">MTTPIENKDVGRILQRLQYSLNDKIIGITQDDAVAIVAILKKFLPINTQIRKLVKRFSSKNLTAYCQNIQDEVELRLFLRTFEEWVNK</sequence>
<reference evidence="1" key="1">
    <citation type="journal article" date="2014" name="Front. Microbiol.">
        <title>High frequency of phylogenetically diverse reductive dehalogenase-homologous genes in deep subseafloor sedimentary metagenomes.</title>
        <authorList>
            <person name="Kawai M."/>
            <person name="Futagami T."/>
            <person name="Toyoda A."/>
            <person name="Takaki Y."/>
            <person name="Nishi S."/>
            <person name="Hori S."/>
            <person name="Arai W."/>
            <person name="Tsubouchi T."/>
            <person name="Morono Y."/>
            <person name="Uchiyama I."/>
            <person name="Ito T."/>
            <person name="Fujiyama A."/>
            <person name="Inagaki F."/>
            <person name="Takami H."/>
        </authorList>
    </citation>
    <scope>NUCLEOTIDE SEQUENCE</scope>
    <source>
        <strain evidence="1">Expedition CK06-06</strain>
    </source>
</reference>
<organism evidence="1">
    <name type="scientific">marine sediment metagenome</name>
    <dbReference type="NCBI Taxonomy" id="412755"/>
    <lineage>
        <taxon>unclassified sequences</taxon>
        <taxon>metagenomes</taxon>
        <taxon>ecological metagenomes</taxon>
    </lineage>
</organism>
<name>X0WZM5_9ZZZZ</name>
<dbReference type="EMBL" id="BARS01048930">
    <property type="protein sequence ID" value="GAG28647.1"/>
    <property type="molecule type" value="Genomic_DNA"/>
</dbReference>